<evidence type="ECO:0000313" key="12">
    <source>
        <dbReference type="EMBL" id="SPQ96926.1"/>
    </source>
</evidence>
<dbReference type="InterPro" id="IPR016162">
    <property type="entry name" value="Ald_DH_N"/>
</dbReference>
<sequence>MRRRLGWARRRAWSSFGRATMPDPVNEPMLGFAPGSPEAAALRAALDRAMGERPEVPCVVGGRPVLTGDLFEQRMPTRHAHVVATGHNLSAATAADAIDDALAAKDSWSRLPFEQRAAVFLKAADLLVSPKYRSAMAAATMLGQGKNVWQAEIDCVAEMADFWRFNVKYAEEIYSRQPQVVSSPSVWNRMEYRPLEGFVVAIAPFNFTAIGANLPCAPALMGNTVVFKPSPFSLLSNYLVYEILVEAGLPPGVINFLPGDGKVLGEVAFRHEQFAGLHFTGSTKTFNAIWKEIASNLDTYKSYPRIVGETGGKNFHFIHESACVDTVINHTIRGAFEYQGQKCSATSRMYVPDNLWPTIRDKMLSKMGDVRMGCVTDFGTLVNAVISKDAFKRISGYIARARESSSCEIIFGGKCDDSDGYFIEPTVIITTDPHYETMREEIFGPVLTVYVYDHTKMQDALDLCNTTATFGLTGSIFARDRNAIQTCLEALRNAAGNIYVNDKSTGAVVGQQPFGGSRRSGTNDKSGSALNLTCWVSPLTIKETFTPLLDYAYPHMRSEK</sequence>
<dbReference type="PROSITE" id="PS00687">
    <property type="entry name" value="ALDEHYDE_DEHYDR_GLU"/>
    <property type="match status" value="1"/>
</dbReference>
<keyword evidence="5 9" id="KW-0642">Proline metabolism</keyword>
<evidence type="ECO:0000256" key="6">
    <source>
        <dbReference type="ARBA" id="ARBA00048142"/>
    </source>
</evidence>
<dbReference type="InterPro" id="IPR050485">
    <property type="entry name" value="Proline_metab_enzyme"/>
</dbReference>
<proteinExistence type="inferred from homology"/>
<keyword evidence="12" id="KW-0496">Mitochondrion</keyword>
<evidence type="ECO:0000256" key="8">
    <source>
        <dbReference type="RuleBase" id="RU003345"/>
    </source>
</evidence>
<dbReference type="PROSITE" id="PS00070">
    <property type="entry name" value="ALDEHYDE_DEHYDR_CYS"/>
    <property type="match status" value="1"/>
</dbReference>
<dbReference type="NCBIfam" id="TIGR01236">
    <property type="entry name" value="D1pyr5carbox1"/>
    <property type="match status" value="1"/>
</dbReference>
<dbReference type="EC" id="1.2.1.88" evidence="9"/>
<dbReference type="Gene3D" id="3.40.605.10">
    <property type="entry name" value="Aldehyde Dehydrogenase, Chain A, domain 1"/>
    <property type="match status" value="1"/>
</dbReference>
<accession>A0A3P3Y9U3</accession>
<evidence type="ECO:0000256" key="7">
    <source>
        <dbReference type="PROSITE-ProRule" id="PRU10007"/>
    </source>
</evidence>
<dbReference type="SUPFAM" id="SSF53720">
    <property type="entry name" value="ALDH-like"/>
    <property type="match status" value="1"/>
</dbReference>
<dbReference type="InterPro" id="IPR015590">
    <property type="entry name" value="Aldehyde_DH_dom"/>
</dbReference>
<keyword evidence="3 8" id="KW-0560">Oxidoreductase</keyword>
<dbReference type="AlphaFoldDB" id="A0A3P3Y9U3"/>
<feature type="active site" evidence="7">
    <location>
        <position position="309"/>
    </location>
</feature>
<evidence type="ECO:0000259" key="11">
    <source>
        <dbReference type="Pfam" id="PF00171"/>
    </source>
</evidence>
<comment type="pathway">
    <text evidence="1 9">Amino-acid degradation; L-proline degradation into L-glutamate; L-glutamate from L-proline: step 2/2.</text>
</comment>
<dbReference type="UniPathway" id="UPA00261">
    <property type="reaction ID" value="UER00374"/>
</dbReference>
<organism evidence="12 13">
    <name type="scientific">Plasmodiophora brassicae</name>
    <name type="common">Clubroot disease agent</name>
    <dbReference type="NCBI Taxonomy" id="37360"/>
    <lineage>
        <taxon>Eukaryota</taxon>
        <taxon>Sar</taxon>
        <taxon>Rhizaria</taxon>
        <taxon>Endomyxa</taxon>
        <taxon>Phytomyxea</taxon>
        <taxon>Plasmodiophorida</taxon>
        <taxon>Plasmodiophoridae</taxon>
        <taxon>Plasmodiophora</taxon>
    </lineage>
</organism>
<comment type="similarity">
    <text evidence="2 8">Belongs to the aldehyde dehydrogenase family.</text>
</comment>
<dbReference type="PANTHER" id="PTHR42862:SF1">
    <property type="entry name" value="DELTA-1-PYRROLINE-5-CARBOXYLATE DEHYDROGENASE 2, ISOFORM A-RELATED"/>
    <property type="match status" value="1"/>
</dbReference>
<evidence type="ECO:0000256" key="5">
    <source>
        <dbReference type="ARBA" id="ARBA00023062"/>
    </source>
</evidence>
<dbReference type="Pfam" id="PF00171">
    <property type="entry name" value="Aldedh"/>
    <property type="match status" value="1"/>
</dbReference>
<evidence type="ECO:0000256" key="3">
    <source>
        <dbReference type="ARBA" id="ARBA00023002"/>
    </source>
</evidence>
<reference evidence="12 13" key="1">
    <citation type="submission" date="2018-03" db="EMBL/GenBank/DDBJ databases">
        <authorList>
            <person name="Fogelqvist J."/>
        </authorList>
    </citation>
    <scope>NUCLEOTIDE SEQUENCE [LARGE SCALE GENOMIC DNA]</scope>
</reference>
<dbReference type="PANTHER" id="PTHR42862">
    <property type="entry name" value="DELTA-1-PYRROLINE-5-CARBOXYLATE DEHYDROGENASE 1, ISOFORM A-RELATED"/>
    <property type="match status" value="1"/>
</dbReference>
<dbReference type="InterPro" id="IPR016160">
    <property type="entry name" value="Ald_DH_CS_CYS"/>
</dbReference>
<evidence type="ECO:0000256" key="10">
    <source>
        <dbReference type="RuleBase" id="RU366030"/>
    </source>
</evidence>
<dbReference type="CDD" id="cd07123">
    <property type="entry name" value="ALDH_F4-17_P5CDH"/>
    <property type="match status" value="1"/>
</dbReference>
<evidence type="ECO:0000256" key="2">
    <source>
        <dbReference type="ARBA" id="ARBA00009986"/>
    </source>
</evidence>
<feature type="domain" description="Aldehyde dehydrogenase" evidence="11">
    <location>
        <begin position="72"/>
        <end position="529"/>
    </location>
</feature>
<protein>
    <recommendedName>
        <fullName evidence="9 10">Multifunctional fusion protein</fullName>
    </recommendedName>
    <domain>
        <recommendedName>
            <fullName evidence="10">Delta-1-pyrroline-5-carboxylate dehydrogenase</fullName>
            <shortName evidence="10">P5C dehydrogenase</shortName>
        </recommendedName>
        <alternativeName>
            <fullName evidence="9">L-glutamate gamma-semialdehyde dehydrogenase</fullName>
        </alternativeName>
    </domain>
    <domain>
        <recommendedName>
            <fullName evidence="9">L-glutamate gamma-semialdehyde dehydrogenase</fullName>
            <ecNumber evidence="9">1.2.1.88</ecNumber>
        </recommendedName>
    </domain>
</protein>
<geneLocation type="mitochondrion" evidence="12"/>
<evidence type="ECO:0000256" key="9">
    <source>
        <dbReference type="RuleBase" id="RU366016"/>
    </source>
</evidence>
<dbReference type="Proteomes" id="UP000290189">
    <property type="component" value="Unassembled WGS sequence"/>
</dbReference>
<dbReference type="GO" id="GO:0010133">
    <property type="term" value="P:L-proline catabolic process to L-glutamate"/>
    <property type="evidence" value="ECO:0007669"/>
    <property type="project" value="UniProtKB-UniRule"/>
</dbReference>
<keyword evidence="4 9" id="KW-0520">NAD</keyword>
<dbReference type="FunFam" id="3.40.605.10:FF:000006">
    <property type="entry name" value="1-pyrroline-5-carboxylate dehydrogenase"/>
    <property type="match status" value="1"/>
</dbReference>
<dbReference type="InterPro" id="IPR016163">
    <property type="entry name" value="Ald_DH_C"/>
</dbReference>
<dbReference type="FunFam" id="3.40.309.10:FF:000005">
    <property type="entry name" value="1-pyrroline-5-carboxylate dehydrogenase 1"/>
    <property type="match status" value="1"/>
</dbReference>
<gene>
    <name evidence="12" type="ORF">PLBR_LOCUS4141</name>
</gene>
<dbReference type="EMBL" id="OVEO01000006">
    <property type="protein sequence ID" value="SPQ96926.1"/>
    <property type="molecule type" value="Genomic_DNA"/>
</dbReference>
<dbReference type="InterPro" id="IPR029510">
    <property type="entry name" value="Ald_DH_CS_GLU"/>
</dbReference>
<evidence type="ECO:0000313" key="13">
    <source>
        <dbReference type="Proteomes" id="UP000290189"/>
    </source>
</evidence>
<evidence type="ECO:0000256" key="1">
    <source>
        <dbReference type="ARBA" id="ARBA00004786"/>
    </source>
</evidence>
<dbReference type="InterPro" id="IPR005931">
    <property type="entry name" value="P5CDH/ALDH4A1"/>
</dbReference>
<dbReference type="InterPro" id="IPR016161">
    <property type="entry name" value="Ald_DH/histidinol_DH"/>
</dbReference>
<comment type="catalytic activity">
    <reaction evidence="6 9">
        <text>L-glutamate 5-semialdehyde + NAD(+) + H2O = L-glutamate + NADH + 2 H(+)</text>
        <dbReference type="Rhea" id="RHEA:30235"/>
        <dbReference type="ChEBI" id="CHEBI:15377"/>
        <dbReference type="ChEBI" id="CHEBI:15378"/>
        <dbReference type="ChEBI" id="CHEBI:29985"/>
        <dbReference type="ChEBI" id="CHEBI:57540"/>
        <dbReference type="ChEBI" id="CHEBI:57945"/>
        <dbReference type="ChEBI" id="CHEBI:58066"/>
        <dbReference type="EC" id="1.2.1.88"/>
    </reaction>
</comment>
<evidence type="ECO:0000256" key="4">
    <source>
        <dbReference type="ARBA" id="ARBA00023027"/>
    </source>
</evidence>
<name>A0A3P3Y9U3_PLABS</name>
<dbReference type="Gene3D" id="3.40.309.10">
    <property type="entry name" value="Aldehyde Dehydrogenase, Chain A, domain 2"/>
    <property type="match status" value="1"/>
</dbReference>
<dbReference type="GO" id="GO:0005759">
    <property type="term" value="C:mitochondrial matrix"/>
    <property type="evidence" value="ECO:0007669"/>
    <property type="project" value="TreeGrafter"/>
</dbReference>
<dbReference type="GO" id="GO:0003842">
    <property type="term" value="F:L-glutamate gamma-semialdehyde dehydrogenase activity"/>
    <property type="evidence" value="ECO:0007669"/>
    <property type="project" value="UniProtKB-UniRule"/>
</dbReference>